<dbReference type="PaxDb" id="4081-Solyc11g017450.1.1"/>
<dbReference type="PANTHER" id="PTHR31062">
    <property type="entry name" value="XYLOGLUCAN ENDOTRANSGLUCOSYLASE/HYDROLASE PROTEIN 8-RELATED"/>
    <property type="match status" value="1"/>
</dbReference>
<evidence type="ECO:0000313" key="7">
    <source>
        <dbReference type="Proteomes" id="UP000004994"/>
    </source>
</evidence>
<dbReference type="EnsemblPlants" id="Solyc11g017450.2.1">
    <property type="protein sequence ID" value="Solyc11g017450.2.1"/>
    <property type="gene ID" value="Solyc11g017450.2"/>
</dbReference>
<dbReference type="AlphaFoldDB" id="A0A3Q7IU61"/>
<dbReference type="GO" id="GO:0042546">
    <property type="term" value="P:cell wall biogenesis"/>
    <property type="evidence" value="ECO:0007669"/>
    <property type="project" value="InterPro"/>
</dbReference>
<dbReference type="SMR" id="A0A3Q7IU61"/>
<dbReference type="InterPro" id="IPR013320">
    <property type="entry name" value="ConA-like_dom_sf"/>
</dbReference>
<accession>A0A3Q7IU61</accession>
<evidence type="ECO:0000256" key="1">
    <source>
        <dbReference type="ARBA" id="ARBA00022801"/>
    </source>
</evidence>
<evidence type="ECO:0000313" key="6">
    <source>
        <dbReference type="EnsemblPlants" id="Solyc11g017450.2.1"/>
    </source>
</evidence>
<feature type="active site" description="Proton donor" evidence="3">
    <location>
        <position position="151"/>
    </location>
</feature>
<feature type="domain" description="GH16" evidence="5">
    <location>
        <begin position="19"/>
        <end position="253"/>
    </location>
</feature>
<dbReference type="InterPro" id="IPR000757">
    <property type="entry name" value="Beta-glucanase-like"/>
</dbReference>
<dbReference type="PIRSF" id="PIRSF005604">
    <property type="entry name" value="XET"/>
    <property type="match status" value="1"/>
</dbReference>
<dbReference type="InterPro" id="IPR016455">
    <property type="entry name" value="XTH"/>
</dbReference>
<feature type="chain" id="PRO_5018589269" description="GH16 domain-containing protein" evidence="4">
    <location>
        <begin position="23"/>
        <end position="319"/>
    </location>
</feature>
<dbReference type="Pfam" id="PF00722">
    <property type="entry name" value="Glyco_hydro_16"/>
    <property type="match status" value="2"/>
</dbReference>
<dbReference type="Proteomes" id="UP000004994">
    <property type="component" value="Chromosome 11"/>
</dbReference>
<organism evidence="6">
    <name type="scientific">Solanum lycopersicum</name>
    <name type="common">Tomato</name>
    <name type="synonym">Lycopersicon esculentum</name>
    <dbReference type="NCBI Taxonomy" id="4081"/>
    <lineage>
        <taxon>Eukaryota</taxon>
        <taxon>Viridiplantae</taxon>
        <taxon>Streptophyta</taxon>
        <taxon>Embryophyta</taxon>
        <taxon>Tracheophyta</taxon>
        <taxon>Spermatophyta</taxon>
        <taxon>Magnoliopsida</taxon>
        <taxon>eudicotyledons</taxon>
        <taxon>Gunneridae</taxon>
        <taxon>Pentapetalae</taxon>
        <taxon>asterids</taxon>
        <taxon>lamiids</taxon>
        <taxon>Solanales</taxon>
        <taxon>Solanaceae</taxon>
        <taxon>Solanoideae</taxon>
        <taxon>Solaneae</taxon>
        <taxon>Solanum</taxon>
        <taxon>Solanum subgen. Lycopersicon</taxon>
    </lineage>
</organism>
<dbReference type="STRING" id="4081.A0A3Q7IU61"/>
<evidence type="ECO:0000256" key="3">
    <source>
        <dbReference type="PIRSR" id="PIRSR005604-1"/>
    </source>
</evidence>
<protein>
    <recommendedName>
        <fullName evidence="5">GH16 domain-containing protein</fullName>
    </recommendedName>
</protein>
<keyword evidence="7" id="KW-1185">Reference proteome</keyword>
<evidence type="ECO:0000259" key="5">
    <source>
        <dbReference type="PROSITE" id="PS51762"/>
    </source>
</evidence>
<evidence type="ECO:0000256" key="2">
    <source>
        <dbReference type="ARBA" id="ARBA00023295"/>
    </source>
</evidence>
<sequence>MVNFQAILVFISFFFFVNQCLSANEVPFYQNYYQKYGGDHLTVTDQGKQVCLTIDQYTGSGFMSNQHFGSGDFSIDLKIPNKNSTGVITTFYVRTFFFLYKTIYELHNLIDSSSKLYAIYECYRLMSEHLQLTSLPMNGDPGMHHDEIDFEFLGGDGIYTLNTNIFANDGGSREQQFNLDFDPTEDFHTYRILWNQHHIIFYADNVPIRVFKNNTNYGVNFPTHKMHIEATIWNDTNWVGEVDWSQGPFKAYYRNFTINGCQYQESNRQECYNNNYYWNTITSLSPNEVQEFETVKAEQMIFSYCMRNNSRNFPECILN</sequence>
<dbReference type="Gene3D" id="2.60.120.200">
    <property type="match status" value="1"/>
</dbReference>
<feature type="active site" description="Nucleophile" evidence="3">
    <location>
        <position position="147"/>
    </location>
</feature>
<dbReference type="InParanoid" id="A0A3Q7IU61"/>
<dbReference type="SUPFAM" id="SSF49899">
    <property type="entry name" value="Concanavalin A-like lectins/glucanases"/>
    <property type="match status" value="1"/>
</dbReference>
<feature type="signal peptide" evidence="4">
    <location>
        <begin position="1"/>
        <end position="22"/>
    </location>
</feature>
<name>A0A3Q7IU61_SOLLC</name>
<keyword evidence="2" id="KW-0326">Glycosidase</keyword>
<dbReference type="OMA" id="TWGNSHV"/>
<dbReference type="GO" id="GO:0010411">
    <property type="term" value="P:xyloglucan metabolic process"/>
    <property type="evidence" value="ECO:0007669"/>
    <property type="project" value="InterPro"/>
</dbReference>
<reference evidence="6" key="2">
    <citation type="submission" date="2019-01" db="UniProtKB">
        <authorList>
            <consortium name="EnsemblPlants"/>
        </authorList>
    </citation>
    <scope>IDENTIFICATION</scope>
    <source>
        <strain evidence="6">cv. Heinz 1706</strain>
    </source>
</reference>
<reference evidence="6" key="1">
    <citation type="journal article" date="2012" name="Nature">
        <title>The tomato genome sequence provides insights into fleshy fruit evolution.</title>
        <authorList>
            <consortium name="Tomato Genome Consortium"/>
        </authorList>
    </citation>
    <scope>NUCLEOTIDE SEQUENCE [LARGE SCALE GENOMIC DNA]</scope>
    <source>
        <strain evidence="6">cv. Heinz 1706</strain>
    </source>
</reference>
<dbReference type="GO" id="GO:0016762">
    <property type="term" value="F:xyloglucan:xyloglucosyl transferase activity"/>
    <property type="evidence" value="ECO:0007669"/>
    <property type="project" value="InterPro"/>
</dbReference>
<proteinExistence type="predicted"/>
<keyword evidence="4" id="KW-0732">Signal</keyword>
<dbReference type="PROSITE" id="PS51762">
    <property type="entry name" value="GH16_2"/>
    <property type="match status" value="1"/>
</dbReference>
<evidence type="ECO:0000256" key="4">
    <source>
        <dbReference type="SAM" id="SignalP"/>
    </source>
</evidence>
<dbReference type="Gramene" id="Solyc11g017450.2.1">
    <property type="protein sequence ID" value="Solyc11g017450.2.1"/>
    <property type="gene ID" value="Solyc11g017450.2"/>
</dbReference>
<keyword evidence="1" id="KW-0378">Hydrolase</keyword>
<dbReference type="InterPro" id="IPR044791">
    <property type="entry name" value="Beta-glucanase/XTH"/>
</dbReference>
<dbReference type="GO" id="GO:0004553">
    <property type="term" value="F:hydrolase activity, hydrolyzing O-glycosyl compounds"/>
    <property type="evidence" value="ECO:0007669"/>
    <property type="project" value="InterPro"/>
</dbReference>